<proteinExistence type="predicted"/>
<dbReference type="SMART" id="SM00347">
    <property type="entry name" value="HTH_MARR"/>
    <property type="match status" value="1"/>
</dbReference>
<organism evidence="5 6">
    <name type="scientific">Luedemannella helvata</name>
    <dbReference type="NCBI Taxonomy" id="349315"/>
    <lineage>
        <taxon>Bacteria</taxon>
        <taxon>Bacillati</taxon>
        <taxon>Actinomycetota</taxon>
        <taxon>Actinomycetes</taxon>
        <taxon>Micromonosporales</taxon>
        <taxon>Micromonosporaceae</taxon>
        <taxon>Luedemannella</taxon>
    </lineage>
</organism>
<comment type="caution">
    <text evidence="5">The sequence shown here is derived from an EMBL/GenBank/DDBJ whole genome shotgun (WGS) entry which is preliminary data.</text>
</comment>
<dbReference type="PROSITE" id="PS01117">
    <property type="entry name" value="HTH_MARR_1"/>
    <property type="match status" value="1"/>
</dbReference>
<evidence type="ECO:0000256" key="1">
    <source>
        <dbReference type="ARBA" id="ARBA00023015"/>
    </source>
</evidence>
<evidence type="ECO:0000256" key="3">
    <source>
        <dbReference type="ARBA" id="ARBA00023163"/>
    </source>
</evidence>
<dbReference type="SUPFAM" id="SSF46785">
    <property type="entry name" value="Winged helix' DNA-binding domain"/>
    <property type="match status" value="1"/>
</dbReference>
<keyword evidence="3" id="KW-0804">Transcription</keyword>
<keyword evidence="2" id="KW-0238">DNA-binding</keyword>
<accession>A0ABP4X5W7</accession>
<reference evidence="6" key="1">
    <citation type="journal article" date="2019" name="Int. J. Syst. Evol. Microbiol.">
        <title>The Global Catalogue of Microorganisms (GCM) 10K type strain sequencing project: providing services to taxonomists for standard genome sequencing and annotation.</title>
        <authorList>
            <consortium name="The Broad Institute Genomics Platform"/>
            <consortium name="The Broad Institute Genome Sequencing Center for Infectious Disease"/>
            <person name="Wu L."/>
            <person name="Ma J."/>
        </authorList>
    </citation>
    <scope>NUCLEOTIDE SEQUENCE [LARGE SCALE GENOMIC DNA]</scope>
    <source>
        <strain evidence="6">JCM 13249</strain>
    </source>
</reference>
<evidence type="ECO:0000259" key="4">
    <source>
        <dbReference type="PROSITE" id="PS50995"/>
    </source>
</evidence>
<keyword evidence="1" id="KW-0805">Transcription regulation</keyword>
<dbReference type="InterPro" id="IPR001845">
    <property type="entry name" value="HTH_ArsR_DNA-bd_dom"/>
</dbReference>
<feature type="domain" description="HTH marR-type" evidence="4">
    <location>
        <begin position="19"/>
        <end position="148"/>
    </location>
</feature>
<dbReference type="PANTHER" id="PTHR33164:SF57">
    <property type="entry name" value="MARR-FAMILY TRANSCRIPTIONAL REGULATOR"/>
    <property type="match status" value="1"/>
</dbReference>
<dbReference type="PROSITE" id="PS50995">
    <property type="entry name" value="HTH_MARR_2"/>
    <property type="match status" value="1"/>
</dbReference>
<dbReference type="RefSeq" id="WP_344085323.1">
    <property type="nucleotide sequence ID" value="NZ_BAAALS010000025.1"/>
</dbReference>
<keyword evidence="6" id="KW-1185">Reference proteome</keyword>
<evidence type="ECO:0000256" key="2">
    <source>
        <dbReference type="ARBA" id="ARBA00023125"/>
    </source>
</evidence>
<dbReference type="SMART" id="SM00418">
    <property type="entry name" value="HTH_ARSR"/>
    <property type="match status" value="1"/>
</dbReference>
<evidence type="ECO:0000313" key="6">
    <source>
        <dbReference type="Proteomes" id="UP001500655"/>
    </source>
</evidence>
<dbReference type="Pfam" id="PF01047">
    <property type="entry name" value="MarR"/>
    <property type="match status" value="1"/>
</dbReference>
<dbReference type="InterPro" id="IPR023187">
    <property type="entry name" value="Tscrpt_reg_MarR-type_CS"/>
</dbReference>
<dbReference type="PRINTS" id="PR00598">
    <property type="entry name" value="HTHMARR"/>
</dbReference>
<dbReference type="InterPro" id="IPR000835">
    <property type="entry name" value="HTH_MarR-typ"/>
</dbReference>
<dbReference type="CDD" id="cd00090">
    <property type="entry name" value="HTH_ARSR"/>
    <property type="match status" value="1"/>
</dbReference>
<dbReference type="InterPro" id="IPR039422">
    <property type="entry name" value="MarR/SlyA-like"/>
</dbReference>
<dbReference type="Proteomes" id="UP001500655">
    <property type="component" value="Unassembled WGS sequence"/>
</dbReference>
<dbReference type="InterPro" id="IPR011991">
    <property type="entry name" value="ArsR-like_HTH"/>
</dbReference>
<evidence type="ECO:0000313" key="5">
    <source>
        <dbReference type="EMBL" id="GAA1768377.1"/>
    </source>
</evidence>
<dbReference type="PANTHER" id="PTHR33164">
    <property type="entry name" value="TRANSCRIPTIONAL REGULATOR, MARR FAMILY"/>
    <property type="match status" value="1"/>
</dbReference>
<gene>
    <name evidence="5" type="ORF">GCM10009681_44470</name>
</gene>
<dbReference type="InterPro" id="IPR036390">
    <property type="entry name" value="WH_DNA-bd_sf"/>
</dbReference>
<sequence>MDTAGTREPNGADPIGTIETEIAVLMRRAEATRRSGSAPHRTLDRAAYLILRRLHESGAQSVTAVAEALGLDGSTVTRQVTAMERDGLVHRRRDAADGRVTIVEPTAVGLRRMHGVRAAREDLYRQLLAGWPHDDRRQLARLLTKLNETLDDYVRTR</sequence>
<dbReference type="Gene3D" id="1.10.10.10">
    <property type="entry name" value="Winged helix-like DNA-binding domain superfamily/Winged helix DNA-binding domain"/>
    <property type="match status" value="1"/>
</dbReference>
<dbReference type="InterPro" id="IPR036388">
    <property type="entry name" value="WH-like_DNA-bd_sf"/>
</dbReference>
<name>A0ABP4X5W7_9ACTN</name>
<protein>
    <submittedName>
        <fullName evidence="5">MarR family transcriptional regulator</fullName>
    </submittedName>
</protein>
<dbReference type="EMBL" id="BAAALS010000025">
    <property type="protein sequence ID" value="GAA1768377.1"/>
    <property type="molecule type" value="Genomic_DNA"/>
</dbReference>